<proteinExistence type="predicted"/>
<evidence type="ECO:0000256" key="1">
    <source>
        <dbReference type="SAM" id="Phobius"/>
    </source>
</evidence>
<sequence>MGRLPAPAGEYLVGVVVVVMMPAAADAVLVVVVLVMVMIVMMAALALLMVMIVMVAALMLLILVMMVVAALMLLILVMMVVAAFVLLVLVMMMVVAALVLLVLVMMMVAALVLLVLVMMMVAALMLLAVLMVVMVVMLLLAGMGLVGGPGLVQQLGHQVALAVHDRDDLGAGQGGPVGGDDGGGGVLLGEQGHGVGDLLFAGVAGAAEDDAGSMADLVIVELAEVLHIHLDLVHIGHGDKAVEDDGQGLGHAFHGAGHVGQLAHAGGLDEDAVGVVGLDDLFQGLPEVAHQGAADAAGVQFVDLDAGLPHEAAVNADLAEFVFDQDDALPGEALLDQFLDERGLACAQKAGKNINFGLILCHDGTSVSLNWLVLAVVNTNC</sequence>
<evidence type="ECO:0000313" key="3">
    <source>
        <dbReference type="Proteomes" id="UP000003438"/>
    </source>
</evidence>
<feature type="transmembrane region" description="Helical" evidence="1">
    <location>
        <begin position="44"/>
        <end position="64"/>
    </location>
</feature>
<keyword evidence="1" id="KW-0812">Transmembrane</keyword>
<dbReference type="EMBL" id="ACBY02000041">
    <property type="protein sequence ID" value="EFB75082.1"/>
    <property type="molecule type" value="Genomic_DNA"/>
</dbReference>
<feature type="transmembrane region" description="Helical" evidence="1">
    <location>
        <begin position="70"/>
        <end position="90"/>
    </location>
</feature>
<dbReference type="HOGENOM" id="CLU_061392_0_0_9"/>
<name>D1PQF9_9FIRM</name>
<keyword evidence="3" id="KW-1185">Reference proteome</keyword>
<organism evidence="2 3">
    <name type="scientific">Subdoligranulum variabile DSM 15176</name>
    <dbReference type="NCBI Taxonomy" id="411471"/>
    <lineage>
        <taxon>Bacteria</taxon>
        <taxon>Bacillati</taxon>
        <taxon>Bacillota</taxon>
        <taxon>Clostridia</taxon>
        <taxon>Eubacteriales</taxon>
        <taxon>Oscillospiraceae</taxon>
        <taxon>Subdoligranulum</taxon>
    </lineage>
</organism>
<dbReference type="eggNOG" id="ENOG5033S23">
    <property type="taxonomic scope" value="Bacteria"/>
</dbReference>
<feature type="transmembrane region" description="Helical" evidence="1">
    <location>
        <begin position="12"/>
        <end position="37"/>
    </location>
</feature>
<keyword evidence="1" id="KW-1133">Transmembrane helix</keyword>
<feature type="transmembrane region" description="Helical" evidence="1">
    <location>
        <begin position="124"/>
        <end position="146"/>
    </location>
</feature>
<reference evidence="2" key="1">
    <citation type="submission" date="2009-12" db="EMBL/GenBank/DDBJ databases">
        <authorList>
            <person name="Weinstock G."/>
            <person name="Sodergren E."/>
            <person name="Clifton S."/>
            <person name="Fulton L."/>
            <person name="Fulton B."/>
            <person name="Courtney L."/>
            <person name="Fronick C."/>
            <person name="Harrison M."/>
            <person name="Strong C."/>
            <person name="Farmer C."/>
            <person name="Delahaunty K."/>
            <person name="Markovic C."/>
            <person name="Hall O."/>
            <person name="Minx P."/>
            <person name="Tomlinson C."/>
            <person name="Mitreva M."/>
            <person name="Nelson J."/>
            <person name="Hou S."/>
            <person name="Wollam A."/>
            <person name="Pepin K.H."/>
            <person name="Johnson M."/>
            <person name="Bhonagiri V."/>
            <person name="Nash W.E."/>
            <person name="Warren W."/>
            <person name="Chinwalla A."/>
            <person name="Mardis E.R."/>
            <person name="Wilson R.K."/>
        </authorList>
    </citation>
    <scope>NUCLEOTIDE SEQUENCE [LARGE SCALE GENOMIC DNA]</scope>
    <source>
        <strain evidence="2">DSM 15176</strain>
    </source>
</reference>
<comment type="caution">
    <text evidence="2">The sequence shown here is derived from an EMBL/GenBank/DDBJ whole genome shotgun (WGS) entry which is preliminary data.</text>
</comment>
<feature type="transmembrane region" description="Helical" evidence="1">
    <location>
        <begin position="97"/>
        <end position="118"/>
    </location>
</feature>
<accession>D1PQF9</accession>
<evidence type="ECO:0000313" key="2">
    <source>
        <dbReference type="EMBL" id="EFB75082.1"/>
    </source>
</evidence>
<gene>
    <name evidence="2" type="ORF">SUBVAR_06628</name>
</gene>
<dbReference type="Proteomes" id="UP000003438">
    <property type="component" value="Unassembled WGS sequence"/>
</dbReference>
<dbReference type="AlphaFoldDB" id="D1PQF9"/>
<protein>
    <submittedName>
        <fullName evidence="2">Uncharacterized protein</fullName>
    </submittedName>
</protein>
<dbReference type="STRING" id="411471.SUBVAR_06628"/>
<keyword evidence="1" id="KW-0472">Membrane</keyword>